<gene>
    <name evidence="1" type="ORF">GO755_11015</name>
</gene>
<dbReference type="Proteomes" id="UP000436006">
    <property type="component" value="Unassembled WGS sequence"/>
</dbReference>
<comment type="caution">
    <text evidence="1">The sequence shown here is derived from an EMBL/GenBank/DDBJ whole genome shotgun (WGS) entry which is preliminary data.</text>
</comment>
<dbReference type="EMBL" id="WPIN01000003">
    <property type="protein sequence ID" value="MVM30564.1"/>
    <property type="molecule type" value="Genomic_DNA"/>
</dbReference>
<evidence type="ECO:0000313" key="2">
    <source>
        <dbReference type="Proteomes" id="UP000436006"/>
    </source>
</evidence>
<sequence>MKTLTIDIPDSLDPAVARWEMARALYEKGSLTLEQAASLAELAPTYFKMRLAGMLTGVNLSTSNSPAKPFDPERIRQIAEKMDIQESWEELVAMIGK</sequence>
<keyword evidence="2" id="KW-1185">Reference proteome</keyword>
<protein>
    <submittedName>
        <fullName evidence="1">Uncharacterized protein</fullName>
    </submittedName>
</protein>
<dbReference type="RefSeq" id="WP_157584791.1">
    <property type="nucleotide sequence ID" value="NZ_WPIN01000003.1"/>
</dbReference>
<accession>A0A7K1S9Q4</accession>
<organism evidence="1 2">
    <name type="scientific">Spirosoma arboris</name>
    <dbReference type="NCBI Taxonomy" id="2682092"/>
    <lineage>
        <taxon>Bacteria</taxon>
        <taxon>Pseudomonadati</taxon>
        <taxon>Bacteroidota</taxon>
        <taxon>Cytophagia</taxon>
        <taxon>Cytophagales</taxon>
        <taxon>Cytophagaceae</taxon>
        <taxon>Spirosoma</taxon>
    </lineage>
</organism>
<proteinExistence type="predicted"/>
<name>A0A7K1S9Q4_9BACT</name>
<evidence type="ECO:0000313" key="1">
    <source>
        <dbReference type="EMBL" id="MVM30564.1"/>
    </source>
</evidence>
<dbReference type="AlphaFoldDB" id="A0A7K1S9Q4"/>
<reference evidence="1 2" key="1">
    <citation type="submission" date="2019-12" db="EMBL/GenBank/DDBJ databases">
        <title>Spirosoma sp. HMF4905 genome sequencing and assembly.</title>
        <authorList>
            <person name="Kang H."/>
            <person name="Cha I."/>
            <person name="Kim H."/>
            <person name="Joh K."/>
        </authorList>
    </citation>
    <scope>NUCLEOTIDE SEQUENCE [LARGE SCALE GENOMIC DNA]</scope>
    <source>
        <strain evidence="1 2">HMF4905</strain>
    </source>
</reference>